<name>A0A150G2E7_GONPE</name>
<dbReference type="GO" id="GO:0004674">
    <property type="term" value="F:protein serine/threonine kinase activity"/>
    <property type="evidence" value="ECO:0007669"/>
    <property type="project" value="TreeGrafter"/>
</dbReference>
<sequence>MFGDDEERLAGRGGLGAGDLEAAPGGGGGSGDLSGDRPEGVGVSLLQALTDLQADSGRNCTLVVMEYMDSGTLHTAIVRGDFSARRCPEQRQKLLALLLTAQELAQGMTHLHGLDILHGDLKPTNVLLRASPCQYSHPATGYACLDPRGYMSKIADLGLARTCPGETAALSSDQWGALAYLAPEAAKGSCCKASDVYSFGVMLWEMAAGVRPYLGLTTPQVLMGLVTGTLQLTWPSDGSLYPPLRQLAVACTDINPAERPTFEQAARLLGRMVRNVRAAGEPLRQRHSSALSMEVGRGGSTGLCTGPSGCVSPGPTTRLGGGGGYCGGAVARPVAHLAAGGIGSGGGLGAAADRPTGAYVDGAAAAAAAGAELRGRPDSLPSYAHLGVAAAQPPAKGV</sequence>
<feature type="region of interest" description="Disordered" evidence="1">
    <location>
        <begin position="11"/>
        <end position="37"/>
    </location>
</feature>
<dbReference type="PROSITE" id="PS00108">
    <property type="entry name" value="PROTEIN_KINASE_ST"/>
    <property type="match status" value="1"/>
</dbReference>
<dbReference type="InterPro" id="IPR008271">
    <property type="entry name" value="Ser/Thr_kinase_AS"/>
</dbReference>
<dbReference type="AlphaFoldDB" id="A0A150G2E7"/>
<accession>A0A150G2E7</accession>
<evidence type="ECO:0000259" key="2">
    <source>
        <dbReference type="PROSITE" id="PS50011"/>
    </source>
</evidence>
<dbReference type="Pfam" id="PF07714">
    <property type="entry name" value="PK_Tyr_Ser-Thr"/>
    <property type="match status" value="1"/>
</dbReference>
<feature type="domain" description="Protein kinase" evidence="2">
    <location>
        <begin position="1"/>
        <end position="273"/>
    </location>
</feature>
<dbReference type="InterPro" id="IPR000719">
    <property type="entry name" value="Prot_kinase_dom"/>
</dbReference>
<dbReference type="SMART" id="SM00220">
    <property type="entry name" value="S_TKc"/>
    <property type="match status" value="1"/>
</dbReference>
<dbReference type="PROSITE" id="PS50011">
    <property type="entry name" value="PROTEIN_KINASE_DOM"/>
    <property type="match status" value="1"/>
</dbReference>
<dbReference type="EMBL" id="LSYV01000076">
    <property type="protein sequence ID" value="KXZ44049.1"/>
    <property type="molecule type" value="Genomic_DNA"/>
</dbReference>
<proteinExistence type="predicted"/>
<reference evidence="4" key="1">
    <citation type="journal article" date="2016" name="Nat. Commun.">
        <title>The Gonium pectorale genome demonstrates co-option of cell cycle regulation during the evolution of multicellularity.</title>
        <authorList>
            <person name="Hanschen E.R."/>
            <person name="Marriage T.N."/>
            <person name="Ferris P.J."/>
            <person name="Hamaji T."/>
            <person name="Toyoda A."/>
            <person name="Fujiyama A."/>
            <person name="Neme R."/>
            <person name="Noguchi H."/>
            <person name="Minakuchi Y."/>
            <person name="Suzuki M."/>
            <person name="Kawai-Toyooka H."/>
            <person name="Smith D.R."/>
            <person name="Sparks H."/>
            <person name="Anderson J."/>
            <person name="Bakaric R."/>
            <person name="Luria V."/>
            <person name="Karger A."/>
            <person name="Kirschner M.W."/>
            <person name="Durand P.M."/>
            <person name="Michod R.E."/>
            <person name="Nozaki H."/>
            <person name="Olson B.J."/>
        </authorList>
    </citation>
    <scope>NUCLEOTIDE SEQUENCE [LARGE SCALE GENOMIC DNA]</scope>
    <source>
        <strain evidence="4">NIES-2863</strain>
    </source>
</reference>
<evidence type="ECO:0000313" key="3">
    <source>
        <dbReference type="EMBL" id="KXZ44049.1"/>
    </source>
</evidence>
<dbReference type="GO" id="GO:0005524">
    <property type="term" value="F:ATP binding"/>
    <property type="evidence" value="ECO:0007669"/>
    <property type="project" value="InterPro"/>
</dbReference>
<dbReference type="InterPro" id="IPR051681">
    <property type="entry name" value="Ser/Thr_Kinases-Pseudokinases"/>
</dbReference>
<evidence type="ECO:0000313" key="4">
    <source>
        <dbReference type="Proteomes" id="UP000075714"/>
    </source>
</evidence>
<dbReference type="OrthoDB" id="542381at2759"/>
<dbReference type="SUPFAM" id="SSF56112">
    <property type="entry name" value="Protein kinase-like (PK-like)"/>
    <property type="match status" value="1"/>
</dbReference>
<keyword evidence="4" id="KW-1185">Reference proteome</keyword>
<dbReference type="InterPro" id="IPR011009">
    <property type="entry name" value="Kinase-like_dom_sf"/>
</dbReference>
<organism evidence="3 4">
    <name type="scientific">Gonium pectorale</name>
    <name type="common">Green alga</name>
    <dbReference type="NCBI Taxonomy" id="33097"/>
    <lineage>
        <taxon>Eukaryota</taxon>
        <taxon>Viridiplantae</taxon>
        <taxon>Chlorophyta</taxon>
        <taxon>core chlorophytes</taxon>
        <taxon>Chlorophyceae</taxon>
        <taxon>CS clade</taxon>
        <taxon>Chlamydomonadales</taxon>
        <taxon>Volvocaceae</taxon>
        <taxon>Gonium</taxon>
    </lineage>
</organism>
<gene>
    <name evidence="3" type="ORF">GPECTOR_75g773</name>
</gene>
<dbReference type="Gene3D" id="1.10.510.10">
    <property type="entry name" value="Transferase(Phosphotransferase) domain 1"/>
    <property type="match status" value="1"/>
</dbReference>
<dbReference type="InterPro" id="IPR001245">
    <property type="entry name" value="Ser-Thr/Tyr_kinase_cat_dom"/>
</dbReference>
<dbReference type="PANTHER" id="PTHR44329">
    <property type="entry name" value="SERINE/THREONINE-PROTEIN KINASE TNNI3K-RELATED"/>
    <property type="match status" value="1"/>
</dbReference>
<dbReference type="STRING" id="33097.A0A150G2E7"/>
<comment type="caution">
    <text evidence="3">The sequence shown here is derived from an EMBL/GenBank/DDBJ whole genome shotgun (WGS) entry which is preliminary data.</text>
</comment>
<protein>
    <recommendedName>
        <fullName evidence="2">Protein kinase domain-containing protein</fullName>
    </recommendedName>
</protein>
<evidence type="ECO:0000256" key="1">
    <source>
        <dbReference type="SAM" id="MobiDB-lite"/>
    </source>
</evidence>
<dbReference type="Proteomes" id="UP000075714">
    <property type="component" value="Unassembled WGS sequence"/>
</dbReference>